<dbReference type="EMBL" id="JW870868">
    <property type="protein sequence ID" value="AFP03386.1"/>
    <property type="molecule type" value="mRNA"/>
</dbReference>
<feature type="region of interest" description="Disordered" evidence="1">
    <location>
        <begin position="31"/>
        <end position="105"/>
    </location>
</feature>
<dbReference type="AlphaFoldDB" id="V9KX80"/>
<keyword evidence="2 3" id="KW-0812">Transmembrane</keyword>
<dbReference type="PANTHER" id="PTHR31193">
    <property type="entry name" value="TRANSMEMBRANE PROTEIN C9ORF91"/>
    <property type="match status" value="1"/>
</dbReference>
<evidence type="ECO:0000256" key="1">
    <source>
        <dbReference type="SAM" id="MobiDB-lite"/>
    </source>
</evidence>
<feature type="non-terminal residue" evidence="3">
    <location>
        <position position="1"/>
    </location>
</feature>
<evidence type="ECO:0000256" key="2">
    <source>
        <dbReference type="SAM" id="Phobius"/>
    </source>
</evidence>
<reference evidence="3" key="1">
    <citation type="journal article" date="2014" name="Nature">
        <title>Elephant shark genome provides unique insights into gnathostome evolution.</title>
        <authorList>
            <consortium name="International Elephant Shark Genome Sequencing Consortium"/>
            <person name="Venkatesh B."/>
            <person name="Lee A.P."/>
            <person name="Ravi V."/>
            <person name="Maurya A.K."/>
            <person name="Lian M.M."/>
            <person name="Swann J.B."/>
            <person name="Ohta Y."/>
            <person name="Flajnik M.F."/>
            <person name="Sutoh Y."/>
            <person name="Kasahara M."/>
            <person name="Hoon S."/>
            <person name="Gangu V."/>
            <person name="Roy S.W."/>
            <person name="Irimia M."/>
            <person name="Korzh V."/>
            <person name="Kondrychyn I."/>
            <person name="Lim Z.W."/>
            <person name="Tay B.H."/>
            <person name="Tohari S."/>
            <person name="Kong K.W."/>
            <person name="Ho S."/>
            <person name="Lorente-Galdos B."/>
            <person name="Quilez J."/>
            <person name="Marques-Bonet T."/>
            <person name="Raney B.J."/>
            <person name="Ingham P.W."/>
            <person name="Tay A."/>
            <person name="Hillier L.W."/>
            <person name="Minx P."/>
            <person name="Boehm T."/>
            <person name="Wilson R.K."/>
            <person name="Brenner S."/>
            <person name="Warren W.C."/>
        </authorList>
    </citation>
    <scope>NUCLEOTIDE SEQUENCE</scope>
    <source>
        <tissue evidence="3">Spleen</tissue>
    </source>
</reference>
<keyword evidence="2" id="KW-1133">Transmembrane helix</keyword>
<feature type="compositionally biased region" description="Polar residues" evidence="1">
    <location>
        <begin position="64"/>
        <end position="78"/>
    </location>
</feature>
<protein>
    <submittedName>
        <fullName evidence="3">Transmembrane protein C9orf91-like protein</fullName>
    </submittedName>
</protein>
<dbReference type="PANTHER" id="PTHR31193:SF1">
    <property type="entry name" value="TRANSMEMBRANE PROTEIN 268"/>
    <property type="match status" value="1"/>
</dbReference>
<accession>V9KX80</accession>
<organism evidence="3">
    <name type="scientific">Callorhinchus milii</name>
    <name type="common">Ghost shark</name>
    <dbReference type="NCBI Taxonomy" id="7868"/>
    <lineage>
        <taxon>Eukaryota</taxon>
        <taxon>Metazoa</taxon>
        <taxon>Chordata</taxon>
        <taxon>Craniata</taxon>
        <taxon>Vertebrata</taxon>
        <taxon>Chondrichthyes</taxon>
        <taxon>Holocephali</taxon>
        <taxon>Chimaeriformes</taxon>
        <taxon>Callorhinchidae</taxon>
        <taxon>Callorhinchus</taxon>
    </lineage>
</organism>
<dbReference type="InterPro" id="IPR028054">
    <property type="entry name" value="DUF4481"/>
</dbReference>
<feature type="region of interest" description="Disordered" evidence="1">
    <location>
        <begin position="324"/>
        <end position="348"/>
    </location>
</feature>
<keyword evidence="2" id="KW-0472">Membrane</keyword>
<sequence length="444" mass="49071">LTHSLTHLLTHSNTQCVCVCARVGGRLAMLHPTQSPRPGLMADRRPPAPDAAAGQAVGGKPGPSGSSLDLSMDSTRPFSVNDPTDHDDDDDRLSQSSDTRSPSVFSVASERPELYNGQLLVVLTARAVWWARGFDLESSEERLAASGVQVPLADYEIPIRRSLMSSKVRRYMYFSSPGFSMILAPTFYLVTWCGLFSTLHLYLSQYVRTFFWGFCLLVSLVSVLLTTALILTLSLHGKKINLNTDGRLMWANENLWRHNVLVGLLVSAKRCSSLLHLCFIYFNVQLCEQKLASLLDDKQWTVPTLQAYLHTTLGHLNLVLESSPTDLHPNGEDGDSEESPLLPGDAQDLQTNHRTQAPLTLNTLKSLVPKGTPQEMAHQLMATYSGLYVRLLVSQQLPHTHRSLHAPQARVPCLCQYIQTSVLHLTSASNFLCTLTPTSADVEL</sequence>
<evidence type="ECO:0000313" key="3">
    <source>
        <dbReference type="EMBL" id="AFP03386.1"/>
    </source>
</evidence>
<feature type="transmembrane region" description="Helical" evidence="2">
    <location>
        <begin position="210"/>
        <end position="233"/>
    </location>
</feature>
<name>V9KX80_CALMI</name>
<proteinExistence type="evidence at transcript level"/>
<dbReference type="Pfam" id="PF14800">
    <property type="entry name" value="DUF4481"/>
    <property type="match status" value="1"/>
</dbReference>